<evidence type="ECO:0000256" key="3">
    <source>
        <dbReference type="ARBA" id="ARBA00022692"/>
    </source>
</evidence>
<dbReference type="InterPro" id="IPR015414">
    <property type="entry name" value="TMEM64"/>
</dbReference>
<evidence type="ECO:0000256" key="1">
    <source>
        <dbReference type="ARBA" id="ARBA00004651"/>
    </source>
</evidence>
<dbReference type="EMBL" id="CP116967">
    <property type="protein sequence ID" value="WNM57082.1"/>
    <property type="molecule type" value="Genomic_DNA"/>
</dbReference>
<dbReference type="Proteomes" id="UP001302719">
    <property type="component" value="Chromosome"/>
</dbReference>
<comment type="similarity">
    <text evidence="6">Belongs to the TVP38/TMEM64 family.</text>
</comment>
<reference evidence="8 9" key="1">
    <citation type="submission" date="2023-01" db="EMBL/GenBank/DDBJ databases">
        <title>Cultivation and genomic characterization of new, ubiquitous marine nitrite-oxidizing bacteria from the Nitrospirales.</title>
        <authorList>
            <person name="Mueller A.J."/>
            <person name="Daebeler A."/>
            <person name="Herbold C.W."/>
            <person name="Kirkegaard R.H."/>
            <person name="Daims H."/>
        </authorList>
    </citation>
    <scope>NUCLEOTIDE SEQUENCE [LARGE SCALE GENOMIC DNA]</scope>
    <source>
        <strain evidence="8 9">VA</strain>
    </source>
</reference>
<dbReference type="KEGG" id="nall:PP769_14000"/>
<feature type="domain" description="VTT" evidence="7">
    <location>
        <begin position="68"/>
        <end position="183"/>
    </location>
</feature>
<accession>A0AA96G9T6</accession>
<comment type="caution">
    <text evidence="6">Lacks conserved residue(s) required for the propagation of feature annotation.</text>
</comment>
<evidence type="ECO:0000256" key="5">
    <source>
        <dbReference type="ARBA" id="ARBA00023136"/>
    </source>
</evidence>
<name>A0AA96G9T6_9BACT</name>
<dbReference type="PANTHER" id="PTHR12677:SF59">
    <property type="entry name" value="GOLGI APPARATUS MEMBRANE PROTEIN TVP38-RELATED"/>
    <property type="match status" value="1"/>
</dbReference>
<sequence length="192" mass="21736">MTFSLITDSKKKLLYIIAFFLLLYVIVTLTGLRSHLSPDVIQSLFFAYPVWGLVLFCLAFSFGNLLYVPGWIFLVGAVFALGKEWGGVATLLAAMRSSTISFLLIRAVGGTALRSFNHRWADRVFAHLDERPILSVAFLRLLFQTLPALNYALALADIRFRDYLVGTAVGLPLPIFLYCYFFELIFQHLLNR</sequence>
<comment type="subcellular location">
    <subcellularLocation>
        <location evidence="1 6">Cell membrane</location>
        <topology evidence="1 6">Multi-pass membrane protein</topology>
    </subcellularLocation>
</comment>
<proteinExistence type="inferred from homology"/>
<evidence type="ECO:0000313" key="8">
    <source>
        <dbReference type="EMBL" id="WNM57082.1"/>
    </source>
</evidence>
<evidence type="ECO:0000259" key="7">
    <source>
        <dbReference type="Pfam" id="PF09335"/>
    </source>
</evidence>
<evidence type="ECO:0000256" key="2">
    <source>
        <dbReference type="ARBA" id="ARBA00022475"/>
    </source>
</evidence>
<dbReference type="InterPro" id="IPR032816">
    <property type="entry name" value="VTT_dom"/>
</dbReference>
<keyword evidence="9" id="KW-1185">Reference proteome</keyword>
<dbReference type="PANTHER" id="PTHR12677">
    <property type="entry name" value="GOLGI APPARATUS MEMBRANE PROTEIN TVP38-RELATED"/>
    <property type="match status" value="1"/>
</dbReference>
<keyword evidence="4 6" id="KW-1133">Transmembrane helix</keyword>
<organism evidence="8 9">
    <name type="scientific">Candidatus Nitrospira allomarina</name>
    <dbReference type="NCBI Taxonomy" id="3020900"/>
    <lineage>
        <taxon>Bacteria</taxon>
        <taxon>Pseudomonadati</taxon>
        <taxon>Nitrospirota</taxon>
        <taxon>Nitrospiria</taxon>
        <taxon>Nitrospirales</taxon>
        <taxon>Nitrospiraceae</taxon>
        <taxon>Nitrospira</taxon>
    </lineage>
</organism>
<feature type="transmembrane region" description="Helical" evidence="6">
    <location>
        <begin position="133"/>
        <end position="156"/>
    </location>
</feature>
<dbReference type="RefSeq" id="WP_312641163.1">
    <property type="nucleotide sequence ID" value="NZ_CP116967.1"/>
</dbReference>
<gene>
    <name evidence="8" type="ORF">PP769_14000</name>
</gene>
<feature type="transmembrane region" description="Helical" evidence="6">
    <location>
        <begin position="12"/>
        <end position="32"/>
    </location>
</feature>
<evidence type="ECO:0000256" key="4">
    <source>
        <dbReference type="ARBA" id="ARBA00022989"/>
    </source>
</evidence>
<feature type="transmembrane region" description="Helical" evidence="6">
    <location>
        <begin position="52"/>
        <end position="81"/>
    </location>
</feature>
<dbReference type="GO" id="GO:0005886">
    <property type="term" value="C:plasma membrane"/>
    <property type="evidence" value="ECO:0007669"/>
    <property type="project" value="UniProtKB-SubCell"/>
</dbReference>
<dbReference type="AlphaFoldDB" id="A0AA96G9T6"/>
<feature type="transmembrane region" description="Helical" evidence="6">
    <location>
        <begin position="163"/>
        <end position="186"/>
    </location>
</feature>
<keyword evidence="2 6" id="KW-1003">Cell membrane</keyword>
<evidence type="ECO:0000313" key="9">
    <source>
        <dbReference type="Proteomes" id="UP001302719"/>
    </source>
</evidence>
<evidence type="ECO:0000256" key="6">
    <source>
        <dbReference type="RuleBase" id="RU366058"/>
    </source>
</evidence>
<keyword evidence="3 6" id="KW-0812">Transmembrane</keyword>
<keyword evidence="5 6" id="KW-0472">Membrane</keyword>
<dbReference type="Pfam" id="PF09335">
    <property type="entry name" value="VTT_dom"/>
    <property type="match status" value="1"/>
</dbReference>
<protein>
    <recommendedName>
        <fullName evidence="6">TVP38/TMEM64 family membrane protein</fullName>
    </recommendedName>
</protein>